<evidence type="ECO:0000256" key="1">
    <source>
        <dbReference type="ARBA" id="ARBA00022737"/>
    </source>
</evidence>
<name>A0A0S7WKT1_UNCT6</name>
<feature type="repeat" description="TPR" evidence="3">
    <location>
        <begin position="125"/>
        <end position="158"/>
    </location>
</feature>
<keyword evidence="2 3" id="KW-0802">TPR repeat</keyword>
<dbReference type="Pfam" id="PF13432">
    <property type="entry name" value="TPR_16"/>
    <property type="match status" value="2"/>
</dbReference>
<dbReference type="SUPFAM" id="SSF48452">
    <property type="entry name" value="TPR-like"/>
    <property type="match status" value="1"/>
</dbReference>
<feature type="repeat" description="TPR" evidence="3">
    <location>
        <begin position="89"/>
        <end position="122"/>
    </location>
</feature>
<accession>A0A0S7WKT1</accession>
<dbReference type="PANTHER" id="PTHR12558:SF13">
    <property type="entry name" value="CELL DIVISION CYCLE PROTEIN 27 HOMOLOG"/>
    <property type="match status" value="1"/>
</dbReference>
<dbReference type="SMART" id="SM00028">
    <property type="entry name" value="TPR"/>
    <property type="match status" value="5"/>
</dbReference>
<sequence>MRWLGLSLALLVGCASGPEKSIDKAESLIEQGRLREAIAVLEKSEEEHPSPRVYYLLGLSHCKLKDIDRVQKYFNMALSSDSSYAPDIAQAYTLLGDQYQADSQTDLAARSFELVLELSPYSDLEQRFYVMGDYYYGTERYEKAADYYQRALLSTPDNQAAPQARLHIVSAYYNLGKDVEALDLCEQYLKRGRDEDLLYQKGMIAYELALKSFDQDSLQASVFYLSKTIDAGHPVPLQDDAHFLLAEIALKLGHYEEAKANFETVLRLNPYGESQIARDARERLRAIDEREGVE</sequence>
<evidence type="ECO:0000313" key="5">
    <source>
        <dbReference type="Proteomes" id="UP000051124"/>
    </source>
</evidence>
<dbReference type="Proteomes" id="UP000051124">
    <property type="component" value="Unassembled WGS sequence"/>
</dbReference>
<dbReference type="PANTHER" id="PTHR12558">
    <property type="entry name" value="CELL DIVISION CYCLE 16,23,27"/>
    <property type="match status" value="1"/>
</dbReference>
<dbReference type="Pfam" id="PF07719">
    <property type="entry name" value="TPR_2"/>
    <property type="match status" value="1"/>
</dbReference>
<comment type="caution">
    <text evidence="4">The sequence shown here is derived from an EMBL/GenBank/DDBJ whole genome shotgun (WGS) entry which is preliminary data.</text>
</comment>
<reference evidence="4 5" key="1">
    <citation type="journal article" date="2015" name="Microbiome">
        <title>Genomic resolution of linkages in carbon, nitrogen, and sulfur cycling among widespread estuary sediment bacteria.</title>
        <authorList>
            <person name="Baker B.J."/>
            <person name="Lazar C.S."/>
            <person name="Teske A.P."/>
            <person name="Dick G.J."/>
        </authorList>
    </citation>
    <scope>NUCLEOTIDE SEQUENCE [LARGE SCALE GENOMIC DNA]</scope>
    <source>
        <strain evidence="4">DG_26</strain>
    </source>
</reference>
<protein>
    <submittedName>
        <fullName evidence="4">Uncharacterized protein</fullName>
    </submittedName>
</protein>
<dbReference type="Gene3D" id="1.25.40.10">
    <property type="entry name" value="Tetratricopeptide repeat domain"/>
    <property type="match status" value="3"/>
</dbReference>
<organism evidence="4 5">
    <name type="scientific">candidate division TA06 bacterium DG_26</name>
    <dbReference type="NCBI Taxonomy" id="1703771"/>
    <lineage>
        <taxon>Bacteria</taxon>
        <taxon>Bacteria division TA06</taxon>
    </lineage>
</organism>
<proteinExistence type="predicted"/>
<dbReference type="AlphaFoldDB" id="A0A0S7WKT1"/>
<dbReference type="InterPro" id="IPR013105">
    <property type="entry name" value="TPR_2"/>
</dbReference>
<evidence type="ECO:0000256" key="2">
    <source>
        <dbReference type="ARBA" id="ARBA00022803"/>
    </source>
</evidence>
<dbReference type="PROSITE" id="PS50005">
    <property type="entry name" value="TPR"/>
    <property type="match status" value="3"/>
</dbReference>
<keyword evidence="1" id="KW-0677">Repeat</keyword>
<gene>
    <name evidence="4" type="ORF">AMJ40_02055</name>
</gene>
<evidence type="ECO:0000256" key="3">
    <source>
        <dbReference type="PROSITE-ProRule" id="PRU00339"/>
    </source>
</evidence>
<dbReference type="InterPro" id="IPR011990">
    <property type="entry name" value="TPR-like_helical_dom_sf"/>
</dbReference>
<dbReference type="EMBL" id="LIZT01000013">
    <property type="protein sequence ID" value="KPJ50763.1"/>
    <property type="molecule type" value="Genomic_DNA"/>
</dbReference>
<dbReference type="InterPro" id="IPR019734">
    <property type="entry name" value="TPR_rpt"/>
</dbReference>
<feature type="repeat" description="TPR" evidence="3">
    <location>
        <begin position="239"/>
        <end position="272"/>
    </location>
</feature>
<evidence type="ECO:0000313" key="4">
    <source>
        <dbReference type="EMBL" id="KPJ50763.1"/>
    </source>
</evidence>